<reference evidence="15" key="3">
    <citation type="submission" date="2025-09" db="UniProtKB">
        <authorList>
            <consortium name="Ensembl"/>
        </authorList>
    </citation>
    <scope>IDENTIFICATION</scope>
</reference>
<dbReference type="Gene3D" id="2.130.10.10">
    <property type="entry name" value="YVTN repeat-like/Quinoprotein amine dehydrogenase"/>
    <property type="match status" value="1"/>
</dbReference>
<dbReference type="GO" id="GO:0009966">
    <property type="term" value="P:regulation of signal transduction"/>
    <property type="evidence" value="ECO:0007669"/>
    <property type="project" value="UniProtKB-ARBA"/>
</dbReference>
<dbReference type="InterPro" id="IPR032171">
    <property type="entry name" value="COR-A"/>
</dbReference>
<dbReference type="PANTHER" id="PTHR48051">
    <property type="match status" value="1"/>
</dbReference>
<dbReference type="FunFam" id="3.80.10.10:FF:000110">
    <property type="entry name" value="Leucine-rich repeat serine/threonine-protein kinase 2"/>
    <property type="match status" value="1"/>
</dbReference>
<comment type="catalytic activity">
    <reaction evidence="11">
        <text>L-seryl-[protein] + ATP = O-phospho-L-seryl-[protein] + ADP + H(+)</text>
        <dbReference type="Rhea" id="RHEA:17989"/>
        <dbReference type="Rhea" id="RHEA-COMP:9863"/>
        <dbReference type="Rhea" id="RHEA-COMP:11604"/>
        <dbReference type="ChEBI" id="CHEBI:15378"/>
        <dbReference type="ChEBI" id="CHEBI:29999"/>
        <dbReference type="ChEBI" id="CHEBI:30616"/>
        <dbReference type="ChEBI" id="CHEBI:83421"/>
        <dbReference type="ChEBI" id="CHEBI:456216"/>
        <dbReference type="EC" id="2.7.11.1"/>
    </reaction>
</comment>
<dbReference type="Pfam" id="PF08477">
    <property type="entry name" value="Roc"/>
    <property type="match status" value="1"/>
</dbReference>
<protein>
    <recommendedName>
        <fullName evidence="1">non-specific serine/threonine protein kinase</fullName>
        <ecNumber evidence="1">2.7.11.1</ecNumber>
    </recommendedName>
</protein>
<evidence type="ECO:0000313" key="16">
    <source>
        <dbReference type="Proteomes" id="UP000018468"/>
    </source>
</evidence>
<dbReference type="Pfam" id="PF25497">
    <property type="entry name" value="COR-B"/>
    <property type="match status" value="1"/>
</dbReference>
<dbReference type="Pfam" id="PF23745">
    <property type="entry name" value="ANK_LRRK2"/>
    <property type="match status" value="1"/>
</dbReference>
<dbReference type="Proteomes" id="UP000018468">
    <property type="component" value="Linkage group LG8"/>
</dbReference>
<keyword evidence="7" id="KW-0418">Kinase</keyword>
<feature type="domain" description="Roc" evidence="14">
    <location>
        <begin position="1310"/>
        <end position="1491"/>
    </location>
</feature>
<name>W5NGS9_LEPOC</name>
<evidence type="ECO:0000256" key="12">
    <source>
        <dbReference type="SAM" id="MobiDB-lite"/>
    </source>
</evidence>
<evidence type="ECO:0000256" key="13">
    <source>
        <dbReference type="SAM" id="Phobius"/>
    </source>
</evidence>
<evidence type="ECO:0000256" key="5">
    <source>
        <dbReference type="ARBA" id="ARBA00022737"/>
    </source>
</evidence>
<dbReference type="InterPro" id="IPR056602">
    <property type="entry name" value="Beta-prop_LRRK2"/>
</dbReference>
<dbReference type="NCBIfam" id="TIGR00231">
    <property type="entry name" value="small_GTP"/>
    <property type="match status" value="1"/>
</dbReference>
<evidence type="ECO:0000256" key="9">
    <source>
        <dbReference type="ARBA" id="ARBA00023134"/>
    </source>
</evidence>
<feature type="region of interest" description="Disordered" evidence="12">
    <location>
        <begin position="910"/>
        <end position="949"/>
    </location>
</feature>
<dbReference type="Gene3D" id="3.80.10.10">
    <property type="entry name" value="Ribonuclease Inhibitor"/>
    <property type="match status" value="2"/>
</dbReference>
<dbReference type="OMA" id="FIVECMV"/>
<dbReference type="GO" id="GO:0004674">
    <property type="term" value="F:protein serine/threonine kinase activity"/>
    <property type="evidence" value="ECO:0007669"/>
    <property type="project" value="UniProtKB-KW"/>
</dbReference>
<dbReference type="STRING" id="7918.ENSLOCP00000019838"/>
<dbReference type="InterPro" id="IPR011989">
    <property type="entry name" value="ARM-like"/>
</dbReference>
<dbReference type="SUPFAM" id="SSF50978">
    <property type="entry name" value="WD40 repeat-like"/>
    <property type="match status" value="1"/>
</dbReference>
<proteinExistence type="predicted"/>
<sequence length="2389" mass="270879">MANKEELEEKLKKLIVRLKNVQEGKQLDTLIQILEDLLFLTFAGDCATELFEDKDVHLPLMVVLDSYIDSHAVQEVGWSLLCRLMEVCPSTLEKLSAPQVEKDWEVLGIHQQILKMLSLHNGHSKLMMIGLRALSHLLQSDAILLMILEENIDVFLLIVDAMTVFCSNEEIQIYGCKSLQLLLEKVPDVHLIEFVETQDHNAILNAARQFQDNEDTVLHALRVLLPLAGPASNVEVLMSGNERCYSLIMCAMGSYPNNEKLQEVGCRLFLKFTSESYYNILVLNGVHKVIVKASEMYPRNASLQASALSCLASLTETIILNKDLDEWKEEDDICWVDSCVRALELHRASAMVQEAACWALNNLLVYESQLHEMFGDDEGRYPVHRQVMASMLLHSSSQRVFQAAANTLATLVDQNSKIRALLLSNGLHINIIDMMKKHSTSPDVAESACRLLYKLFQVRMTTLDEVTMAMAEILNAMKTHNSVLSVQLEGLRASLMLLNPGECFQGDPDMVDVTLKVLKNQCVLEGAHTVFLEALNKFIGSPAIQECGLNVLSALAESSGALELMSQQGALDTVLHTLQMFSEEKVEIHFLALNLLHSLISKQKISPAAVPVLASVLMKSLQRYHDNLEVQFKGLQVAWKLLNLSTIAAEELAKESFDTVIFQQMNNCLLEQKNNSVLNLCCMCLSKMAHDSDIKYSMLEKACAVCDIVMAECLIQLGADINKKTKKESLICQVCERTSCPELVELLLKSGTHEQHIRKALNISIRKRDGPVISLLLKKLGLDLANNAICLGGFRLGHIESSWLSPLFLERRTCSFRRRTSKGISLSRVILKYQKRQAALESQRSISDVSSSGYTSDETEDWVLSPQDDSSAFINEDIESDGSDGILHMKRISQSDLSGEFRGSFETAQKVRHRYPSSEGESGDSEQSEVHRQRLSRRSSNQQSRFSSILTSPEHSSLFNVDKECIKLLDLSANELDSLNTIAGQNSITAYLEHIVRLELNQNNLTEFSLTLCETLKGVTHLDLHSNKFQSLPTGVLSMLSLKVLNLSRNDIGPCLSLDPMIRCSNLKQLVLSYNQLSSFPDHLGQVIQTLEELYLEGNKIAEITSPLPLPELRVLDVSKNDIMEICENFLSDCPKLESFNVSMNKLRRLPDLPSKLTTIKLSHNEFTCIPDAIVKLPYLRSIDMRNNQITVLPSPSEWESSNLRELVFSHNQISELNISGPVYKWARLEKLHLCKNKLKEIPPQIGLLENVTSLDVSKNSDLRSFPNEMGKLERLWDLPLDELQLDLDLKHIGSKTKDIIRFLQQRLKKSVPYYRMKLIVVGNSESGKTALLNQLMKLKRSQCRTEKMAVAIDVKDWAIRDKGKKSIVLNVWDFSGREEFYGSHTHFLTPRALYLVVYDLSKGAAEVDAIKPWLFNIKARASSSPVILVGTHMDVAEEKHLQACVVKISNELLNHQGFPVIRDCHIVTATEDSDSIGKLRKAIVKEVMNFKIQDQPVIGQLIPDSYLELEKKILQERERVPAEFPVICQQRLLDIVQENQLNLDESELPHAIHFLSESACSGVLLHFDDPALQLRDLYFVDPQWLCNIISQILTLNGEGLSKYPKGIVQRSVVENFLFEKKSFPRNYVTQYFKLLEKFQIALPFGEDQLLIPSSLADSRPVIELPHCENSEIIVRLYEMPYFPMGFWSRLINRLLEVSMFMLSGRERPLRPNRMYWRKGIYLNWSPEAYCLVESTTMDNVPESFVKITVPCSQKGNSEKENDVYTHLFVYYVLIYIIWLLVCKILTYILSYVKDLSNLIQTPYLIVCLPLTVTGRSDNDWILNMLPKNIKIKLIINVPVDNALNEDVVIVQIVTANYKKSAHAYSEQAHLSHSLWIYKMYVNSESLAFGNKRFRAPEVARGNVIYNQQADIYSFGLLLYDLLTGGERITDGMKFPSEFDEIAVQGKLPEPLREKNVLPITQSERLVTKCLNNFENCQKNPYLFKVFERLSSGELLCLMREVPIPGAVNAECFVVSSQSKKPRVWIGSGSSRRTGQVGVLDLETGKYVPQDVDNSPVLCLTMVCFPGEKDEWVVAGTQSGKLLVINTEDTASKHTLQNMTDAVTCLFLHSYPKHSKEKNFLLVGTADGALSVFEDTAIKSENGKPQKILQIGNINTPLVCLSESAYSQDKNTIWAGCGAKVVSLTKDYDIWKTIDIKPNYQLQQRSCSETNIIRMAVDKYIYLTKKESHVVEIWDKKTERMTELIDCSHFLNRFMHLINKEYKHSMDIIKRVKTLLLQQNITLWIGTRGGHMILVDLSTRQPIRVIPDLCESIRSMAIAQIDKMNPRSIVLVLGRPYETSPAQFKYQHENEKSVMYIWNQNLPLEVQSLQKHCEMRQEIAEKMRMTPFD</sequence>
<dbReference type="InterPro" id="IPR003591">
    <property type="entry name" value="Leu-rich_rpt_typical-subtyp"/>
</dbReference>
<dbReference type="SUPFAM" id="SSF52058">
    <property type="entry name" value="L domain-like"/>
    <property type="match status" value="1"/>
</dbReference>
<accession>W5NGS9</accession>
<dbReference type="Gene3D" id="3.40.50.300">
    <property type="entry name" value="P-loop containing nucleotide triphosphate hydrolases"/>
    <property type="match status" value="1"/>
</dbReference>
<evidence type="ECO:0000256" key="7">
    <source>
        <dbReference type="ARBA" id="ARBA00022777"/>
    </source>
</evidence>
<dbReference type="Ensembl" id="ENSLOCT00000019871.1">
    <property type="protein sequence ID" value="ENSLOCP00000019838.1"/>
    <property type="gene ID" value="ENSLOCG00000016102.1"/>
</dbReference>
<dbReference type="PROSITE" id="PS51424">
    <property type="entry name" value="ROC"/>
    <property type="match status" value="1"/>
</dbReference>
<dbReference type="GO" id="GO:0005525">
    <property type="term" value="F:GTP binding"/>
    <property type="evidence" value="ECO:0007669"/>
    <property type="project" value="UniProtKB-KW"/>
</dbReference>
<keyword evidence="13" id="KW-0812">Transmembrane</keyword>
<dbReference type="InterPro" id="IPR020859">
    <property type="entry name" value="ROC"/>
</dbReference>
<reference evidence="16" key="1">
    <citation type="submission" date="2011-12" db="EMBL/GenBank/DDBJ databases">
        <title>The Draft Genome of Lepisosteus oculatus.</title>
        <authorList>
            <consortium name="The Broad Institute Genome Assembly &amp; Analysis Group"/>
            <consortium name="Computational R&amp;D Group"/>
            <consortium name="and Sequencing Platform"/>
            <person name="Di Palma F."/>
            <person name="Alfoldi J."/>
            <person name="Johnson J."/>
            <person name="Berlin A."/>
            <person name="Gnerre S."/>
            <person name="Jaffe D."/>
            <person name="MacCallum I."/>
            <person name="Young S."/>
            <person name="Walker B.J."/>
            <person name="Lander E.S."/>
            <person name="Lindblad-Toh K."/>
        </authorList>
    </citation>
    <scope>NUCLEOTIDE SEQUENCE [LARGE SCALE GENOMIC DNA]</scope>
</reference>
<evidence type="ECO:0000256" key="1">
    <source>
        <dbReference type="ARBA" id="ARBA00012513"/>
    </source>
</evidence>
<evidence type="ECO:0000256" key="4">
    <source>
        <dbReference type="ARBA" id="ARBA00022679"/>
    </source>
</evidence>
<evidence type="ECO:0000256" key="6">
    <source>
        <dbReference type="ARBA" id="ARBA00022741"/>
    </source>
</evidence>
<evidence type="ECO:0000259" key="14">
    <source>
        <dbReference type="PROSITE" id="PS51424"/>
    </source>
</evidence>
<dbReference type="InterPro" id="IPR015943">
    <property type="entry name" value="WD40/YVTN_repeat-like_dom_sf"/>
</dbReference>
<keyword evidence="5" id="KW-0677">Repeat</keyword>
<dbReference type="EMBL" id="AHAT01020973">
    <property type="status" value="NOT_ANNOTATED_CDS"/>
    <property type="molecule type" value="Genomic_DNA"/>
</dbReference>
<dbReference type="PROSITE" id="PS51419">
    <property type="entry name" value="RAB"/>
    <property type="match status" value="1"/>
</dbReference>
<keyword evidence="2" id="KW-0723">Serine/threonine-protein kinase</keyword>
<dbReference type="PROSITE" id="PS51450">
    <property type="entry name" value="LRR"/>
    <property type="match status" value="3"/>
</dbReference>
<dbReference type="Gene3D" id="1.10.510.10">
    <property type="entry name" value="Transferase(Phosphotransferase) domain 1"/>
    <property type="match status" value="1"/>
</dbReference>
<dbReference type="InterPro" id="IPR011009">
    <property type="entry name" value="Kinase-like_dom_sf"/>
</dbReference>
<dbReference type="Gene3D" id="1.25.10.10">
    <property type="entry name" value="Leucine-rich Repeat Variant"/>
    <property type="match status" value="2"/>
</dbReference>
<dbReference type="Pfam" id="PF16095">
    <property type="entry name" value="COR-A"/>
    <property type="match status" value="1"/>
</dbReference>
<dbReference type="InParanoid" id="W5NGS9"/>
<dbReference type="InterPro" id="IPR016024">
    <property type="entry name" value="ARM-type_fold"/>
</dbReference>
<dbReference type="InterPro" id="IPR036322">
    <property type="entry name" value="WD40_repeat_dom_sf"/>
</dbReference>
<feature type="transmembrane region" description="Helical" evidence="13">
    <location>
        <begin position="1769"/>
        <end position="1790"/>
    </location>
</feature>
<keyword evidence="3" id="KW-0433">Leucine-rich repeat</keyword>
<keyword evidence="9" id="KW-0342">GTP-binding</keyword>
<dbReference type="FunFam" id="3.40.50.300:FF:000656">
    <property type="entry name" value="Leucine-rich repeat serine/threonine-protein kinase 2"/>
    <property type="match status" value="1"/>
</dbReference>
<dbReference type="PANTHER" id="PTHR48051:SF1">
    <property type="entry name" value="RAS SUPPRESSOR PROTEIN 1"/>
    <property type="match status" value="1"/>
</dbReference>
<dbReference type="HOGENOM" id="CLU_000815_0_0_1"/>
<evidence type="ECO:0000256" key="11">
    <source>
        <dbReference type="ARBA" id="ARBA00048679"/>
    </source>
</evidence>
<dbReference type="eggNOG" id="KOG0192">
    <property type="taxonomic scope" value="Eukaryota"/>
</dbReference>
<dbReference type="InterPro" id="IPR056593">
    <property type="entry name" value="ANK_LRRK2"/>
</dbReference>
<dbReference type="eggNOG" id="KOG0619">
    <property type="taxonomic scope" value="Eukaryota"/>
</dbReference>
<keyword evidence="13" id="KW-1133">Transmembrane helix</keyword>
<dbReference type="Pfam" id="PF23748">
    <property type="entry name" value="Beta-prop_LRRK2"/>
    <property type="match status" value="1"/>
</dbReference>
<keyword evidence="6" id="KW-0547">Nucleotide-binding</keyword>
<keyword evidence="4" id="KW-0808">Transferase</keyword>
<dbReference type="InterPro" id="IPR001611">
    <property type="entry name" value="Leu-rich_rpt"/>
</dbReference>
<feature type="compositionally biased region" description="Low complexity" evidence="12">
    <location>
        <begin position="938"/>
        <end position="948"/>
    </location>
</feature>
<evidence type="ECO:0000256" key="2">
    <source>
        <dbReference type="ARBA" id="ARBA00022527"/>
    </source>
</evidence>
<organism evidence="15 16">
    <name type="scientific">Lepisosteus oculatus</name>
    <name type="common">Spotted gar</name>
    <dbReference type="NCBI Taxonomy" id="7918"/>
    <lineage>
        <taxon>Eukaryota</taxon>
        <taxon>Metazoa</taxon>
        <taxon>Chordata</taxon>
        <taxon>Craniata</taxon>
        <taxon>Vertebrata</taxon>
        <taxon>Euteleostomi</taxon>
        <taxon>Actinopterygii</taxon>
        <taxon>Neopterygii</taxon>
        <taxon>Holostei</taxon>
        <taxon>Semionotiformes</taxon>
        <taxon>Lepisosteidae</taxon>
        <taxon>Lepisosteus</taxon>
    </lineage>
</organism>
<dbReference type="GO" id="GO:0005524">
    <property type="term" value="F:ATP binding"/>
    <property type="evidence" value="ECO:0007669"/>
    <property type="project" value="UniProtKB-KW"/>
</dbReference>
<dbReference type="PRINTS" id="PR00449">
    <property type="entry name" value="RASTRNSFRMNG"/>
</dbReference>
<dbReference type="InterPro" id="IPR057263">
    <property type="entry name" value="COR-B"/>
</dbReference>
<comment type="catalytic activity">
    <reaction evidence="10">
        <text>L-threonyl-[protein] + ATP = O-phospho-L-threonyl-[protein] + ADP + H(+)</text>
        <dbReference type="Rhea" id="RHEA:46608"/>
        <dbReference type="Rhea" id="RHEA-COMP:11060"/>
        <dbReference type="Rhea" id="RHEA-COMP:11605"/>
        <dbReference type="ChEBI" id="CHEBI:15378"/>
        <dbReference type="ChEBI" id="CHEBI:30013"/>
        <dbReference type="ChEBI" id="CHEBI:30616"/>
        <dbReference type="ChEBI" id="CHEBI:61977"/>
        <dbReference type="ChEBI" id="CHEBI:456216"/>
        <dbReference type="EC" id="2.7.11.1"/>
    </reaction>
</comment>
<keyword evidence="8" id="KW-0067">ATP-binding</keyword>
<evidence type="ECO:0000313" key="15">
    <source>
        <dbReference type="Ensembl" id="ENSLOCP00000019838.1"/>
    </source>
</evidence>
<keyword evidence="13" id="KW-0472">Membrane</keyword>
<evidence type="ECO:0000256" key="10">
    <source>
        <dbReference type="ARBA" id="ARBA00047899"/>
    </source>
</evidence>
<dbReference type="SMART" id="SM00364">
    <property type="entry name" value="LRR_BAC"/>
    <property type="match status" value="5"/>
</dbReference>
<dbReference type="SUPFAM" id="SSF48371">
    <property type="entry name" value="ARM repeat"/>
    <property type="match status" value="2"/>
</dbReference>
<keyword evidence="16" id="KW-1185">Reference proteome</keyword>
<dbReference type="InterPro" id="IPR005225">
    <property type="entry name" value="Small_GTP-bd"/>
</dbReference>
<dbReference type="Pfam" id="PF23744">
    <property type="entry name" value="ARM_LRRK2"/>
    <property type="match status" value="1"/>
</dbReference>
<evidence type="ECO:0000256" key="3">
    <source>
        <dbReference type="ARBA" id="ARBA00022614"/>
    </source>
</evidence>
<dbReference type="InterPro" id="IPR027417">
    <property type="entry name" value="P-loop_NTPase"/>
</dbReference>
<dbReference type="Bgee" id="ENSLOCG00000016102">
    <property type="expression patterns" value="Expressed in muscle tissue and 12 other cell types or tissues"/>
</dbReference>
<dbReference type="EMBL" id="AHAT01020974">
    <property type="status" value="NOT_ANNOTATED_CDS"/>
    <property type="molecule type" value="Genomic_DNA"/>
</dbReference>
<evidence type="ECO:0000256" key="8">
    <source>
        <dbReference type="ARBA" id="ARBA00022840"/>
    </source>
</evidence>
<dbReference type="GO" id="GO:0035556">
    <property type="term" value="P:intracellular signal transduction"/>
    <property type="evidence" value="ECO:0000318"/>
    <property type="project" value="GO_Central"/>
</dbReference>
<dbReference type="SMART" id="SM00369">
    <property type="entry name" value="LRR_TYP"/>
    <property type="match status" value="8"/>
</dbReference>
<dbReference type="EMBL" id="AHAT01020972">
    <property type="status" value="NOT_ANNOTATED_CDS"/>
    <property type="molecule type" value="Genomic_DNA"/>
</dbReference>
<dbReference type="FunFam" id="1.25.10.10:FF:000215">
    <property type="entry name" value="leucine-rich repeat serine/threonine-protein kinase 2"/>
    <property type="match status" value="1"/>
</dbReference>
<dbReference type="InterPro" id="IPR032675">
    <property type="entry name" value="LRR_dom_sf"/>
</dbReference>
<dbReference type="InterPro" id="IPR056597">
    <property type="entry name" value="ARM_LRRK2"/>
</dbReference>
<dbReference type="SUPFAM" id="SSF56112">
    <property type="entry name" value="Protein kinase-like (PK-like)"/>
    <property type="match status" value="1"/>
</dbReference>
<dbReference type="Gene3D" id="3.30.70.1390">
    <property type="entry name" value="ROC domain from the Parkinson's disease-associated leucine-rich repeat kinase 2"/>
    <property type="match status" value="1"/>
</dbReference>
<dbReference type="EC" id="2.7.11.1" evidence="1"/>
<dbReference type="SUPFAM" id="SSF52540">
    <property type="entry name" value="P-loop containing nucleoside triphosphate hydrolases"/>
    <property type="match status" value="1"/>
</dbReference>
<reference evidence="15" key="2">
    <citation type="submission" date="2025-08" db="UniProtKB">
        <authorList>
            <consortium name="Ensembl"/>
        </authorList>
    </citation>
    <scope>IDENTIFICATION</scope>
</reference>
<dbReference type="GeneTree" id="ENSGT00940000158267"/>
<dbReference type="InterPro" id="IPR050216">
    <property type="entry name" value="LRR_domain-containing"/>
</dbReference>